<proteinExistence type="inferred from homology"/>
<evidence type="ECO:0000313" key="10">
    <source>
        <dbReference type="EMBL" id="OZJ03792.1"/>
    </source>
</evidence>
<dbReference type="Pfam" id="PF00447">
    <property type="entry name" value="HSF_DNA-bind"/>
    <property type="match status" value="1"/>
</dbReference>
<evidence type="ECO:0000256" key="2">
    <source>
        <dbReference type="ARBA" id="ARBA00023015"/>
    </source>
</evidence>
<evidence type="ECO:0000256" key="5">
    <source>
        <dbReference type="ARBA" id="ARBA00023242"/>
    </source>
</evidence>
<dbReference type="SUPFAM" id="SSF103657">
    <property type="entry name" value="BAR/IMD domain-like"/>
    <property type="match status" value="1"/>
</dbReference>
<dbReference type="InterPro" id="IPR036390">
    <property type="entry name" value="WH_DNA-bd_sf"/>
</dbReference>
<evidence type="ECO:0000256" key="6">
    <source>
        <dbReference type="RuleBase" id="RU004020"/>
    </source>
</evidence>
<dbReference type="Gene3D" id="1.10.10.10">
    <property type="entry name" value="Winged helix-like DNA-binding domain superfamily/Winged helix DNA-binding domain"/>
    <property type="match status" value="1"/>
</dbReference>
<dbReference type="GO" id="GO:0003700">
    <property type="term" value="F:DNA-binding transcription factor activity"/>
    <property type="evidence" value="ECO:0007669"/>
    <property type="project" value="InterPro"/>
</dbReference>
<keyword evidence="11" id="KW-1185">Reference proteome</keyword>
<dbReference type="AlphaFoldDB" id="A0A261XZM2"/>
<dbReference type="InterPro" id="IPR036388">
    <property type="entry name" value="WH-like_DNA-bd_sf"/>
</dbReference>
<dbReference type="EMBL" id="MVBO01000068">
    <property type="protein sequence ID" value="OZJ03792.1"/>
    <property type="molecule type" value="Genomic_DNA"/>
</dbReference>
<dbReference type="PRINTS" id="PR00056">
    <property type="entry name" value="HSFDOMAIN"/>
</dbReference>
<evidence type="ECO:0000313" key="11">
    <source>
        <dbReference type="Proteomes" id="UP000242875"/>
    </source>
</evidence>
<feature type="compositionally biased region" description="Polar residues" evidence="8">
    <location>
        <begin position="689"/>
        <end position="700"/>
    </location>
</feature>
<dbReference type="FunFam" id="1.10.10.10:FF:000027">
    <property type="entry name" value="Heat shock transcription factor 1"/>
    <property type="match status" value="1"/>
</dbReference>
<feature type="coiled-coil region" evidence="7">
    <location>
        <begin position="214"/>
        <end position="241"/>
    </location>
</feature>
<dbReference type="Proteomes" id="UP000242875">
    <property type="component" value="Unassembled WGS sequence"/>
</dbReference>
<feature type="region of interest" description="Disordered" evidence="8">
    <location>
        <begin position="689"/>
        <end position="743"/>
    </location>
</feature>
<evidence type="ECO:0000259" key="9">
    <source>
        <dbReference type="SMART" id="SM00415"/>
    </source>
</evidence>
<dbReference type="Gene3D" id="1.20.1270.60">
    <property type="entry name" value="Arfaptin homology (AH) domain/BAR domain"/>
    <property type="match status" value="1"/>
</dbReference>
<evidence type="ECO:0000256" key="8">
    <source>
        <dbReference type="SAM" id="MobiDB-lite"/>
    </source>
</evidence>
<feature type="domain" description="HSF-type DNA-binding" evidence="9">
    <location>
        <begin position="400"/>
        <end position="503"/>
    </location>
</feature>
<dbReference type="OrthoDB" id="60033at2759"/>
<evidence type="ECO:0000256" key="1">
    <source>
        <dbReference type="ARBA" id="ARBA00004123"/>
    </source>
</evidence>
<keyword evidence="3" id="KW-0238">DNA-binding</keyword>
<dbReference type="PANTHER" id="PTHR10015:SF206">
    <property type="entry name" value="HSF-TYPE DNA-BINDING DOMAIN-CONTAINING PROTEIN"/>
    <property type="match status" value="1"/>
</dbReference>
<dbReference type="InterPro" id="IPR018859">
    <property type="entry name" value="BAR_dom-cont"/>
</dbReference>
<dbReference type="PANTHER" id="PTHR10015">
    <property type="entry name" value="HEAT SHOCK TRANSCRIPTION FACTOR"/>
    <property type="match status" value="1"/>
</dbReference>
<gene>
    <name evidence="10" type="ORF">BZG36_03004</name>
</gene>
<dbReference type="SMART" id="SM00415">
    <property type="entry name" value="HSF"/>
    <property type="match status" value="1"/>
</dbReference>
<dbReference type="Pfam" id="PF10455">
    <property type="entry name" value="BAR_2"/>
    <property type="match status" value="1"/>
</dbReference>
<feature type="coiled-coil region" evidence="7">
    <location>
        <begin position="66"/>
        <end position="93"/>
    </location>
</feature>
<keyword evidence="2" id="KW-0805">Transcription regulation</keyword>
<comment type="subcellular location">
    <subcellularLocation>
        <location evidence="1">Nucleus</location>
    </subcellularLocation>
</comment>
<comment type="similarity">
    <text evidence="6">Belongs to the HSF family.</text>
</comment>
<dbReference type="GO" id="GO:0005634">
    <property type="term" value="C:nucleus"/>
    <property type="evidence" value="ECO:0007669"/>
    <property type="project" value="UniProtKB-SubCell"/>
</dbReference>
<dbReference type="SUPFAM" id="SSF46785">
    <property type="entry name" value="Winged helix' DNA-binding domain"/>
    <property type="match status" value="1"/>
</dbReference>
<dbReference type="InterPro" id="IPR000232">
    <property type="entry name" value="HSF_DNA-bd"/>
</dbReference>
<evidence type="ECO:0000256" key="7">
    <source>
        <dbReference type="SAM" id="Coils"/>
    </source>
</evidence>
<feature type="region of interest" description="Disordered" evidence="8">
    <location>
        <begin position="1"/>
        <end position="31"/>
    </location>
</feature>
<keyword evidence="7" id="KW-0175">Coiled coil</keyword>
<comment type="caution">
    <text evidence="10">The sequence shown here is derived from an EMBL/GenBank/DDBJ whole genome shotgun (WGS) entry which is preliminary data.</text>
</comment>
<evidence type="ECO:0000256" key="4">
    <source>
        <dbReference type="ARBA" id="ARBA00023163"/>
    </source>
</evidence>
<dbReference type="InterPro" id="IPR027267">
    <property type="entry name" value="AH/BAR_dom_sf"/>
</dbReference>
<protein>
    <recommendedName>
        <fullName evidence="9">HSF-type DNA-binding domain-containing protein</fullName>
    </recommendedName>
</protein>
<evidence type="ECO:0000256" key="3">
    <source>
        <dbReference type="ARBA" id="ARBA00023125"/>
    </source>
</evidence>
<sequence>MSYYITPTPPEGAPSVGSGRDGRHSMYESPSTSVASVGAKVSPYLARMSRNYDTWGQEKLGFVEDITELPQEYEKMEAEVDALKNTIMSLLRITQCVQSQGYDNPFAYSETISDYSQTAYKTLHNLRSNARQNSQKSQGPKTVYQPKTLSHTLSLACMNGSEEWGIETPFGSALFKTGAIQAHVGEARLAMDAEIDNNVNQRLELFLKADMGNVDALRKAVNMARLELDSWKQKYRQAKNSERIEFCREQVEKAESNLLQKVELAVRAMKEIRSRPEPIQALSNLTIAQMQYFKDAASLLNDLMPELEQLVAQEESILPGAKRILLLVLLLFILVVWMAEDDEAMNFDVGMAFPLDRRLNFAEETMETWQPEETWMGTDELSSPVDGRDDFFQMPLAMPGGQTFAKKLFDLLSVLEYAHILSWNDQGNKFSISDEEEFAQEILPLHFKGCKYSSFVRQLNIYGFVRESDARKTKNKRNAKASMWQHPQFLRGREDLIMLVKRKSSTPVQKPKINTSGRAIEKTMMTPTSITSNDELHDDLDTTMMSLHQTKIGGISDTFLRNATTADEKYETLALHIQQLRAQNEQLTKTQDLLVTKVNAASEEIKRQQEELRQLHNIIARLLNIPCSQSSSPEFFNVTPPPSYLNPSVSHMQSAYAALDLHSDPSSPLPQLTPMVPFQTPVAPIMQGSNSTSTWVNSPHTARRLSRSENWPSHPRTGVGTFRKGSPSMTFNPHRHHRSSGIGKMQTDMDLNWYKQPR</sequence>
<keyword evidence="5" id="KW-0539">Nucleus</keyword>
<dbReference type="GO" id="GO:0043565">
    <property type="term" value="F:sequence-specific DNA binding"/>
    <property type="evidence" value="ECO:0007669"/>
    <property type="project" value="InterPro"/>
</dbReference>
<organism evidence="10 11">
    <name type="scientific">Bifiguratus adelaidae</name>
    <dbReference type="NCBI Taxonomy" id="1938954"/>
    <lineage>
        <taxon>Eukaryota</taxon>
        <taxon>Fungi</taxon>
        <taxon>Fungi incertae sedis</taxon>
        <taxon>Mucoromycota</taxon>
        <taxon>Mucoromycotina</taxon>
        <taxon>Endogonomycetes</taxon>
        <taxon>Endogonales</taxon>
        <taxon>Endogonales incertae sedis</taxon>
        <taxon>Bifiguratus</taxon>
    </lineage>
</organism>
<accession>A0A261XZM2</accession>
<reference evidence="10 11" key="1">
    <citation type="journal article" date="2017" name="Mycologia">
        <title>Bifiguratus adelaidae, gen. et sp. nov., a new member of Mucoromycotina in endophytic and soil-dwelling habitats.</title>
        <authorList>
            <person name="Torres-Cruz T.J."/>
            <person name="Billingsley Tobias T.L."/>
            <person name="Almatruk M."/>
            <person name="Hesse C."/>
            <person name="Kuske C.R."/>
            <person name="Desiro A."/>
            <person name="Benucci G.M."/>
            <person name="Bonito G."/>
            <person name="Stajich J.E."/>
            <person name="Dunlap C."/>
            <person name="Arnold A.E."/>
            <person name="Porras-Alfaro A."/>
        </authorList>
    </citation>
    <scope>NUCLEOTIDE SEQUENCE [LARGE SCALE GENOMIC DNA]</scope>
    <source>
        <strain evidence="10 11">AZ0501</strain>
    </source>
</reference>
<name>A0A261XZM2_9FUNG</name>
<feature type="coiled-coil region" evidence="7">
    <location>
        <begin position="570"/>
        <end position="625"/>
    </location>
</feature>
<keyword evidence="4" id="KW-0804">Transcription</keyword>